<dbReference type="PROSITE" id="PS51257">
    <property type="entry name" value="PROKAR_LIPOPROTEIN"/>
    <property type="match status" value="1"/>
</dbReference>
<dbReference type="EMBL" id="JBHSCO010000008">
    <property type="protein sequence ID" value="MFC4394010.1"/>
    <property type="molecule type" value="Genomic_DNA"/>
</dbReference>
<gene>
    <name evidence="1" type="ORF">ACFOY0_23660</name>
</gene>
<dbReference type="RefSeq" id="WP_179000702.1">
    <property type="nucleotide sequence ID" value="NZ_JBHSCO010000008.1"/>
</dbReference>
<proteinExistence type="predicted"/>
<dbReference type="Proteomes" id="UP001595719">
    <property type="component" value="Unassembled WGS sequence"/>
</dbReference>
<protein>
    <recommendedName>
        <fullName evidence="3">YD repeat-containing protein</fullName>
    </recommendedName>
</protein>
<sequence>MKVKNILIYILIISAVLSCSSDNSNDSDGQDFNKNLLKSVTVEKGGYEELYKFENGFLTEITYRSADGENQNYKYEYDAEGKVIKQKYKSTTYSQSNSYEYDSQKRLIKTTVEGSDDYMTLEYTKNKVIVTHHRVLFLDKPHTYVTELNTDDTGRILKTIAVKGFTDENGEENYSTTEFVYDTRGNIIKRISSNRTSYIDIEENEYDDKNNPYYYSFKKLNQSLYYVIYNTLSSPALYYSPNNRTAIKYDGKIYVKDKMLYNSENFPVKKTHYIYEDGVNLNSEDEIILNYY</sequence>
<comment type="caution">
    <text evidence="1">The sequence shown here is derived from an EMBL/GenBank/DDBJ whole genome shotgun (WGS) entry which is preliminary data.</text>
</comment>
<name>A0ABV8WDL9_9FLAO</name>
<evidence type="ECO:0000313" key="1">
    <source>
        <dbReference type="EMBL" id="MFC4394010.1"/>
    </source>
</evidence>
<evidence type="ECO:0008006" key="3">
    <source>
        <dbReference type="Google" id="ProtNLM"/>
    </source>
</evidence>
<organism evidence="1 2">
    <name type="scientific">Flavobacterium quisquiliarum</name>
    <dbReference type="NCBI Taxonomy" id="1834436"/>
    <lineage>
        <taxon>Bacteria</taxon>
        <taxon>Pseudomonadati</taxon>
        <taxon>Bacteroidota</taxon>
        <taxon>Flavobacteriia</taxon>
        <taxon>Flavobacteriales</taxon>
        <taxon>Flavobacteriaceae</taxon>
        <taxon>Flavobacterium</taxon>
    </lineage>
</organism>
<reference evidence="2" key="1">
    <citation type="journal article" date="2019" name="Int. J. Syst. Evol. Microbiol.">
        <title>The Global Catalogue of Microorganisms (GCM) 10K type strain sequencing project: providing services to taxonomists for standard genome sequencing and annotation.</title>
        <authorList>
            <consortium name="The Broad Institute Genomics Platform"/>
            <consortium name="The Broad Institute Genome Sequencing Center for Infectious Disease"/>
            <person name="Wu L."/>
            <person name="Ma J."/>
        </authorList>
    </citation>
    <scope>NUCLEOTIDE SEQUENCE [LARGE SCALE GENOMIC DNA]</scope>
    <source>
        <strain evidence="2">CGMCC 1.15345</strain>
    </source>
</reference>
<evidence type="ECO:0000313" key="2">
    <source>
        <dbReference type="Proteomes" id="UP001595719"/>
    </source>
</evidence>
<keyword evidence="2" id="KW-1185">Reference proteome</keyword>
<dbReference type="Gene3D" id="2.180.10.10">
    <property type="entry name" value="RHS repeat-associated core"/>
    <property type="match status" value="1"/>
</dbReference>
<accession>A0ABV8WDL9</accession>